<evidence type="ECO:0000256" key="6">
    <source>
        <dbReference type="ARBA" id="ARBA00023136"/>
    </source>
</evidence>
<dbReference type="Proteomes" id="UP000319976">
    <property type="component" value="Chromosome"/>
</dbReference>
<dbReference type="CDD" id="cd12152">
    <property type="entry name" value="F1-ATPase_delta"/>
    <property type="match status" value="1"/>
</dbReference>
<dbReference type="EMBL" id="CP036316">
    <property type="protein sequence ID" value="QDT63973.1"/>
    <property type="molecule type" value="Genomic_DNA"/>
</dbReference>
<reference evidence="12 13" key="1">
    <citation type="submission" date="2019-02" db="EMBL/GenBank/DDBJ databases">
        <title>Deep-cultivation of Planctomycetes and their phenomic and genomic characterization uncovers novel biology.</title>
        <authorList>
            <person name="Wiegand S."/>
            <person name="Jogler M."/>
            <person name="Boedeker C."/>
            <person name="Pinto D."/>
            <person name="Vollmers J."/>
            <person name="Rivas-Marin E."/>
            <person name="Kohn T."/>
            <person name="Peeters S.H."/>
            <person name="Heuer A."/>
            <person name="Rast P."/>
            <person name="Oberbeckmann S."/>
            <person name="Bunk B."/>
            <person name="Jeske O."/>
            <person name="Meyerdierks A."/>
            <person name="Storesund J.E."/>
            <person name="Kallscheuer N."/>
            <person name="Luecker S."/>
            <person name="Lage O.M."/>
            <person name="Pohl T."/>
            <person name="Merkel B.J."/>
            <person name="Hornburger P."/>
            <person name="Mueller R.-W."/>
            <person name="Bruemmer F."/>
            <person name="Labrenz M."/>
            <person name="Spormann A.M."/>
            <person name="Op den Camp H."/>
            <person name="Overmann J."/>
            <person name="Amann R."/>
            <person name="Jetten M.S.M."/>
            <person name="Mascher T."/>
            <person name="Medema M.H."/>
            <person name="Devos D.P."/>
            <person name="Kaster A.-K."/>
            <person name="Ovreas L."/>
            <person name="Rohde M."/>
            <person name="Galperin M.Y."/>
            <person name="Jogler C."/>
        </authorList>
    </citation>
    <scope>NUCLEOTIDE SEQUENCE [LARGE SCALE GENOMIC DNA]</scope>
    <source>
        <strain evidence="12 13">V22</strain>
    </source>
</reference>
<dbReference type="InterPro" id="IPR036771">
    <property type="entry name" value="ATPsynth_dsu/esu_N"/>
</dbReference>
<keyword evidence="9" id="KW-1003">Cell membrane</keyword>
<keyword evidence="4 9" id="KW-0813">Transport</keyword>
<keyword evidence="8 9" id="KW-0066">ATP synthesis</keyword>
<dbReference type="Pfam" id="PF02823">
    <property type="entry name" value="ATP-synt_DE_N"/>
    <property type="match status" value="1"/>
</dbReference>
<keyword evidence="7 9" id="KW-0139">CF(1)</keyword>
<comment type="subcellular location">
    <subcellularLocation>
        <location evidence="9">Cell membrane</location>
        <topology evidence="9">Peripheral membrane protein</topology>
    </subcellularLocation>
    <subcellularLocation>
        <location evidence="2">Endomembrane system</location>
        <topology evidence="2">Peripheral membrane protein</topology>
    </subcellularLocation>
</comment>
<dbReference type="GO" id="GO:0005886">
    <property type="term" value="C:plasma membrane"/>
    <property type="evidence" value="ECO:0007669"/>
    <property type="project" value="UniProtKB-SubCell"/>
</dbReference>
<dbReference type="SUPFAM" id="SSF51344">
    <property type="entry name" value="Epsilon subunit of F1F0-ATP synthase N-terminal domain"/>
    <property type="match status" value="1"/>
</dbReference>
<evidence type="ECO:0000256" key="3">
    <source>
        <dbReference type="ARBA" id="ARBA00005712"/>
    </source>
</evidence>
<proteinExistence type="inferred from homology"/>
<dbReference type="Gene3D" id="2.60.15.10">
    <property type="entry name" value="F0F1 ATP synthase delta/epsilon subunit, N-terminal"/>
    <property type="match status" value="1"/>
</dbReference>
<dbReference type="PANTHER" id="PTHR13822">
    <property type="entry name" value="ATP SYNTHASE DELTA/EPSILON CHAIN"/>
    <property type="match status" value="1"/>
</dbReference>
<evidence type="ECO:0000313" key="13">
    <source>
        <dbReference type="Proteomes" id="UP000319976"/>
    </source>
</evidence>
<keyword evidence="6 9" id="KW-0472">Membrane</keyword>
<keyword evidence="9" id="KW-0375">Hydrogen ion transport</keyword>
<dbReference type="PANTHER" id="PTHR13822:SF10">
    <property type="entry name" value="ATP SYNTHASE EPSILON CHAIN, CHLOROPLASTIC"/>
    <property type="match status" value="1"/>
</dbReference>
<gene>
    <name evidence="9 12" type="primary">atpC</name>
    <name evidence="12" type="ORF">V22_12030</name>
</gene>
<evidence type="ECO:0000256" key="9">
    <source>
        <dbReference type="HAMAP-Rule" id="MF_00530"/>
    </source>
</evidence>
<comment type="function">
    <text evidence="1 9">Produces ATP from ADP in the presence of a proton gradient across the membrane.</text>
</comment>
<keyword evidence="5 9" id="KW-0406">Ion transport</keyword>
<sequence length="135" mass="14976">MSTSRQLRLVLVTPEKTLLDEPVRAIRVPLYDGEIGIFPGHAPLVGRLGYGKMVVETGGQQTQYFVDGGFLQVNGDTASVLTNRALPQKDVDSADAAEKLQEAVHRVTHTDVEDDARQRDQQRYRGMANFAKLPR</sequence>
<accession>A0A517T6G7</accession>
<evidence type="ECO:0000256" key="4">
    <source>
        <dbReference type="ARBA" id="ARBA00022448"/>
    </source>
</evidence>
<dbReference type="GO" id="GO:0045259">
    <property type="term" value="C:proton-transporting ATP synthase complex"/>
    <property type="evidence" value="ECO:0007669"/>
    <property type="project" value="UniProtKB-KW"/>
</dbReference>
<dbReference type="NCBIfam" id="TIGR01216">
    <property type="entry name" value="ATP_synt_epsi"/>
    <property type="match status" value="1"/>
</dbReference>
<dbReference type="GO" id="GO:0005524">
    <property type="term" value="F:ATP binding"/>
    <property type="evidence" value="ECO:0007669"/>
    <property type="project" value="UniProtKB-UniRule"/>
</dbReference>
<evidence type="ECO:0000256" key="7">
    <source>
        <dbReference type="ARBA" id="ARBA00023196"/>
    </source>
</evidence>
<dbReference type="InterPro" id="IPR001469">
    <property type="entry name" value="ATP_synth_F1_dsu/esu"/>
</dbReference>
<organism evidence="12 13">
    <name type="scientific">Calycomorphotria hydatis</name>
    <dbReference type="NCBI Taxonomy" id="2528027"/>
    <lineage>
        <taxon>Bacteria</taxon>
        <taxon>Pseudomonadati</taxon>
        <taxon>Planctomycetota</taxon>
        <taxon>Planctomycetia</taxon>
        <taxon>Planctomycetales</taxon>
        <taxon>Planctomycetaceae</taxon>
        <taxon>Calycomorphotria</taxon>
    </lineage>
</organism>
<evidence type="ECO:0000256" key="8">
    <source>
        <dbReference type="ARBA" id="ARBA00023310"/>
    </source>
</evidence>
<dbReference type="HAMAP" id="MF_00530">
    <property type="entry name" value="ATP_synth_epsil_bac"/>
    <property type="match status" value="1"/>
</dbReference>
<evidence type="ECO:0000259" key="11">
    <source>
        <dbReference type="Pfam" id="PF02823"/>
    </source>
</evidence>
<evidence type="ECO:0000256" key="1">
    <source>
        <dbReference type="ARBA" id="ARBA00003543"/>
    </source>
</evidence>
<evidence type="ECO:0000256" key="2">
    <source>
        <dbReference type="ARBA" id="ARBA00004184"/>
    </source>
</evidence>
<evidence type="ECO:0000256" key="5">
    <source>
        <dbReference type="ARBA" id="ARBA00023065"/>
    </source>
</evidence>
<dbReference type="RefSeq" id="WP_145260749.1">
    <property type="nucleotide sequence ID" value="NZ_CP036316.1"/>
</dbReference>
<dbReference type="OrthoDB" id="277064at2"/>
<evidence type="ECO:0000313" key="12">
    <source>
        <dbReference type="EMBL" id="QDT63973.1"/>
    </source>
</evidence>
<feature type="domain" description="ATP synthase F1 complex delta/epsilon subunit N-terminal" evidence="11">
    <location>
        <begin position="7"/>
        <end position="85"/>
    </location>
</feature>
<dbReference type="KEGG" id="chya:V22_12030"/>
<name>A0A517T6G7_9PLAN</name>
<protein>
    <recommendedName>
        <fullName evidence="9">ATP synthase epsilon chain</fullName>
    </recommendedName>
    <alternativeName>
        <fullName evidence="9">ATP synthase F1 sector epsilon subunit</fullName>
    </alternativeName>
    <alternativeName>
        <fullName evidence="9">F-ATPase epsilon subunit</fullName>
    </alternativeName>
</protein>
<comment type="subunit">
    <text evidence="9 10">F-type ATPases have 2 components, CF(1) - the catalytic core - and CF(0) - the membrane proton channel. CF(1) has five subunits: alpha(3), beta(3), gamma(1), delta(1), epsilon(1). CF(0) has three main subunits: a, b and c.</text>
</comment>
<dbReference type="InterPro" id="IPR020546">
    <property type="entry name" value="ATP_synth_F1_dsu/esu_N"/>
</dbReference>
<comment type="similarity">
    <text evidence="3 9 10">Belongs to the ATPase epsilon chain family.</text>
</comment>
<dbReference type="GO" id="GO:0012505">
    <property type="term" value="C:endomembrane system"/>
    <property type="evidence" value="ECO:0007669"/>
    <property type="project" value="UniProtKB-SubCell"/>
</dbReference>
<dbReference type="GO" id="GO:0046933">
    <property type="term" value="F:proton-transporting ATP synthase activity, rotational mechanism"/>
    <property type="evidence" value="ECO:0007669"/>
    <property type="project" value="UniProtKB-UniRule"/>
</dbReference>
<keyword evidence="13" id="KW-1185">Reference proteome</keyword>
<evidence type="ECO:0000256" key="10">
    <source>
        <dbReference type="RuleBase" id="RU003656"/>
    </source>
</evidence>
<dbReference type="AlphaFoldDB" id="A0A517T6G7"/>